<accession>A0A7Y6C0Q1</accession>
<protein>
    <submittedName>
        <fullName evidence="2">Uncharacterized protein</fullName>
    </submittedName>
</protein>
<proteinExistence type="predicted"/>
<keyword evidence="1" id="KW-0812">Transmembrane</keyword>
<reference evidence="2 3" key="1">
    <citation type="submission" date="2020-05" db="EMBL/GenBank/DDBJ databases">
        <title>Genome Sequencing of Type Strains.</title>
        <authorList>
            <person name="Lemaire J.F."/>
            <person name="Inderbitzin P."/>
            <person name="Gregorio O.A."/>
            <person name="Collins S.B."/>
            <person name="Wespe N."/>
            <person name="Knight-Connoni V."/>
        </authorList>
    </citation>
    <scope>NUCLEOTIDE SEQUENCE [LARGE SCALE GENOMIC DNA]</scope>
    <source>
        <strain evidence="2 3">LMG 21957</strain>
    </source>
</reference>
<feature type="transmembrane region" description="Helical" evidence="1">
    <location>
        <begin position="55"/>
        <end position="73"/>
    </location>
</feature>
<feature type="transmembrane region" description="Helical" evidence="1">
    <location>
        <begin position="7"/>
        <end position="28"/>
    </location>
</feature>
<organism evidence="2 3">
    <name type="scientific">Paenibacillus xylanilyticus</name>
    <dbReference type="NCBI Taxonomy" id="248903"/>
    <lineage>
        <taxon>Bacteria</taxon>
        <taxon>Bacillati</taxon>
        <taxon>Bacillota</taxon>
        <taxon>Bacilli</taxon>
        <taxon>Bacillales</taxon>
        <taxon>Paenibacillaceae</taxon>
        <taxon>Paenibacillus</taxon>
    </lineage>
</organism>
<dbReference type="AlphaFoldDB" id="A0A7Y6C0Q1"/>
<gene>
    <name evidence="2" type="ORF">HP552_24640</name>
</gene>
<comment type="caution">
    <text evidence="2">The sequence shown here is derived from an EMBL/GenBank/DDBJ whole genome shotgun (WGS) entry which is preliminary data.</text>
</comment>
<feature type="transmembrane region" description="Helical" evidence="1">
    <location>
        <begin position="85"/>
        <end position="109"/>
    </location>
</feature>
<keyword evidence="3" id="KW-1185">Reference proteome</keyword>
<sequence length="111" mass="12844">MIQQRKPIGLGTFSLLVIALGFAFNYAWGPEDFRFSYYLFHQMNWPIYSNGNDGLHLPFVATAIFWVPAVVIARKYDYHYGTRVAFNVARFILIFCILGPLVLVLNWIIHS</sequence>
<dbReference type="EMBL" id="JABMCB010000201">
    <property type="protein sequence ID" value="NUU78405.1"/>
    <property type="molecule type" value="Genomic_DNA"/>
</dbReference>
<name>A0A7Y6C0Q1_9BACL</name>
<evidence type="ECO:0000256" key="1">
    <source>
        <dbReference type="SAM" id="Phobius"/>
    </source>
</evidence>
<keyword evidence="1" id="KW-0472">Membrane</keyword>
<evidence type="ECO:0000313" key="3">
    <source>
        <dbReference type="Proteomes" id="UP000526125"/>
    </source>
</evidence>
<dbReference type="RefSeq" id="WP_175398031.1">
    <property type="nucleotide sequence ID" value="NZ_JABMCB010000201.1"/>
</dbReference>
<keyword evidence="1" id="KW-1133">Transmembrane helix</keyword>
<evidence type="ECO:0000313" key="2">
    <source>
        <dbReference type="EMBL" id="NUU78405.1"/>
    </source>
</evidence>
<dbReference type="Proteomes" id="UP000526125">
    <property type="component" value="Unassembled WGS sequence"/>
</dbReference>